<protein>
    <submittedName>
        <fullName evidence="1">Baseplate assembly protein</fullName>
    </submittedName>
</protein>
<sequence>MTCPEQPQQPRNRPGLPALSYRIGDYASFRDRLLSRLTCPIVTPDKPQGISLRQLNTRTNDDPAIALLDACAVVADVLTFYQERIINEGYLLTATERRSVLELARMIGYELNPGVAASTVLAFTVEDAPGSPTVATIAKGTQILSIPEQDELPQTFETSEDFTAHVEWNALKPRPNRSQKITDTRQLYLNGTSTGLQPGDVLLLMDGDDSDKPHYLLSLDTVTPNAKDGYTVVTWERQLPPTLEKPPRNPAVIAFRQRANLFGFNAPRWDTMPDEIKLANGGKIKGGVYRYNVGSNSQWQSVNTGLLSFDIRCLVANPKTGSLFAGTPLGIFRSKTNGETWTLNNTGLTNFSIQTILAASNGELLAGSTGGGVFRSTDDGESWSPIGIGSVKVKISGAGGTQTSEPEITGIPNTVVHALATDNFTLTPPTLSTNGTTMTITRGDGIIPLNLQPGDAIVVGQQIRFVIAVNATNPAQVTINDSFRNPPPPLPNGAEINLPIGTVFIAFRPSSSPGASSLVLTSSSGNYIFAATDVGVYRSNDQGHNWDGKNNLSNQVVRSLAVCPGFIFAKTDRGISQSSNQGESWNPTNLTDTDKVIRSLVAFGNDAFVAASDGVYQSRSGGNWEQKNNGLIDTNVWAIAINQVSQQPGNLFAFTASGVFQSIDQGENWTVFSSASKNPDLTAVTACVKSVVANPNQIFVGSAFTGFEKVSEAGWTNYNIPTPQPGQDFKIDLDTLYPRIIADSWVVLHNKNRFQLCKVTDVVETQRKDFTLDTKITRILTDTVISQLEKFNLRDTMVLAQSETLLLTKDPLTVAVQQENIFFDPIWTNKVLLSEYIKGLQPQHPVVISGKRIRAEVLNVGGVVQSGDNGDRWLRNNIGLANTEVTTFTSHLQPELGTITRNFTAIQGTETTFTKELKVGASITVNGETQTIDSIYSDTSLLVKTRFTNELSEVPFIYTGAGTGTIASSDTMIAGSNTVFTRELKVGAEIKVGEQSIKVKDIFSDTSLVLESAFSLDLPPGTTFTYEGEGTGRISSDRTAITGTNTEFLTLKVGQAITINNQTRVVTRVISETSLFVDADVDAIASQSFESNTLFVGTNGGGVFRSLNNGSTWEPINRGLTDLMIQAIATQTIQPETSDQSPTSGYRLFVGTANGVFQTEKEIQWQEVNTNLVYSDVRALIVIDSGDLLAGTLNGGVLRYANDGQTWMQTGLDVVDVQTLAVDSNGDIFAGTIADGVFRSTDQGITWKKLDAGLANPNVTSLVAYRKLGTGKVTSIDAKVLGLISEPDEPGTAFTTDFAVGDTITVAGQTRRVTKVISDIRLDIDRKFDREDITEASNFQVTRVLAGTAGSGIFRLKSNQEQNPIWEPVANNPTDLNILCLTIQPVTSDLFAGTASGGVFRSRDDGNLWKPSNAGLTSLDQQINPTGKVNTEFRAIAVLNQHLFAVGIGILISPDQLYTVPIRSGDRLQIMSPPIPLPEKGREEQAENLGQKWLLKDRDGFTGIVMTAEMEDIRLLGATAEDEAVSEMNAIAIPPSDQQEPLLTFTEPIQNSYDPQTVQIYANVVRATHGETIQEVLGNGDGTVANQKFILNKPPLTYISASTPSGSQTTLQIRVNDVLWQEVPSLYQRSPLEQVYITRIANDQTVTITSGDGISGARLPTGLENITATYRSGIGLAGRVGANQLTLLKTRPLGISEVTNPLPATGAADPETMLEAQTSAPLTIRTLGRIVSLQDYEDFARAFAGIGKAQAKLLWAGETQQVHITVAAIGGAAVLPDSALYINLVKAIDDARDPVQQVQVDSYEPLAFNLEAKLLIDQRYLPDKVLAQVKAALMKRFTFEQRDFGQDVTTAEAIATLQAVTGVVAVDLDALHRRDLTRSLESSVSALPARWDVVNRQIQPAQLLAISPAGISLRVEASL</sequence>
<evidence type="ECO:0000313" key="1">
    <source>
        <dbReference type="EMBL" id="MBD6618218.1"/>
    </source>
</evidence>
<dbReference type="SUPFAM" id="SSF110296">
    <property type="entry name" value="Oligoxyloglucan reducing end-specific cellobiohydrolase"/>
    <property type="match status" value="3"/>
</dbReference>
<dbReference type="GO" id="GO:0010411">
    <property type="term" value="P:xyloglucan metabolic process"/>
    <property type="evidence" value="ECO:0007669"/>
    <property type="project" value="TreeGrafter"/>
</dbReference>
<dbReference type="PANTHER" id="PTHR43739:SF5">
    <property type="entry name" value="EXO-ALPHA-SIALIDASE"/>
    <property type="match status" value="1"/>
</dbReference>
<dbReference type="InterPro" id="IPR052025">
    <property type="entry name" value="Xyloglucanase_GH74"/>
</dbReference>
<comment type="caution">
    <text evidence="1">The sequence shown here is derived from an EMBL/GenBank/DDBJ whole genome shotgun (WGS) entry which is preliminary data.</text>
</comment>
<keyword evidence="2" id="KW-1185">Reference proteome</keyword>
<organism evidence="1 2">
    <name type="scientific">Komarekiella delphini-convector SJRDD-AB1</name>
    <dbReference type="NCBI Taxonomy" id="2593771"/>
    <lineage>
        <taxon>Bacteria</taxon>
        <taxon>Bacillati</taxon>
        <taxon>Cyanobacteriota</taxon>
        <taxon>Cyanophyceae</taxon>
        <taxon>Nostocales</taxon>
        <taxon>Nostocaceae</taxon>
        <taxon>Komarekiella</taxon>
        <taxon>Komarekiella delphini-convector</taxon>
    </lineage>
</organism>
<dbReference type="Proteomes" id="UP001165986">
    <property type="component" value="Unassembled WGS sequence"/>
</dbReference>
<proteinExistence type="predicted"/>
<gene>
    <name evidence="1" type="ORF">FNW02_20920</name>
</gene>
<dbReference type="InterPro" id="IPR036278">
    <property type="entry name" value="Sialidase_sf"/>
</dbReference>
<accession>A0AA40SZP3</accession>
<dbReference type="InterPro" id="IPR011749">
    <property type="entry name" value="CHP02243"/>
</dbReference>
<dbReference type="InterPro" id="IPR015943">
    <property type="entry name" value="WD40/YVTN_repeat-like_dom_sf"/>
</dbReference>
<dbReference type="Gene3D" id="2.130.10.10">
    <property type="entry name" value="YVTN repeat-like/Quinoprotein amine dehydrogenase"/>
    <property type="match status" value="5"/>
</dbReference>
<reference evidence="1" key="1">
    <citation type="submission" date="2019-07" db="EMBL/GenBank/DDBJ databases">
        <title>Toxilogical consequences of a new and cryptic species of cyanobacteria (Komarekiella delphini-convector) recovered from the epidermis of a bottlenose dolphin and 1500 ft. in the air.</title>
        <authorList>
            <person name="Brown A.O."/>
            <person name="Dvorak P."/>
            <person name="Villanueva C.D."/>
            <person name="Foss A.J."/>
            <person name="Garvey A.D."/>
            <person name="Gibson Q.A."/>
            <person name="Johansen J.R."/>
            <person name="Casamatta D.A."/>
        </authorList>
    </citation>
    <scope>NUCLEOTIDE SEQUENCE</scope>
    <source>
        <strain evidence="1">SJRDD-AB1</strain>
    </source>
</reference>
<dbReference type="EMBL" id="VJXY01000024">
    <property type="protein sequence ID" value="MBD6618218.1"/>
    <property type="molecule type" value="Genomic_DNA"/>
</dbReference>
<dbReference type="PANTHER" id="PTHR43739">
    <property type="entry name" value="XYLOGLUCANASE (EUROFUNG)"/>
    <property type="match status" value="1"/>
</dbReference>
<dbReference type="NCBIfam" id="TIGR02243">
    <property type="entry name" value="putative baseplate assembly protein"/>
    <property type="match status" value="1"/>
</dbReference>
<dbReference type="SUPFAM" id="SSF50939">
    <property type="entry name" value="Sialidases"/>
    <property type="match status" value="1"/>
</dbReference>
<evidence type="ECO:0000313" key="2">
    <source>
        <dbReference type="Proteomes" id="UP001165986"/>
    </source>
</evidence>
<dbReference type="RefSeq" id="WP_191759436.1">
    <property type="nucleotide sequence ID" value="NZ_VJXY01000024.1"/>
</dbReference>
<name>A0AA40SZP3_9NOST</name>